<dbReference type="InterPro" id="IPR012910">
    <property type="entry name" value="Plug_dom"/>
</dbReference>
<comment type="caution">
    <text evidence="3">The sequence shown here is derived from an EMBL/GenBank/DDBJ whole genome shotgun (WGS) entry which is preliminary data.</text>
</comment>
<gene>
    <name evidence="3" type="ORF">HHL17_25310</name>
</gene>
<accession>A0A848GV67</accession>
<evidence type="ECO:0000259" key="2">
    <source>
        <dbReference type="Pfam" id="PF07715"/>
    </source>
</evidence>
<evidence type="ECO:0000313" key="3">
    <source>
        <dbReference type="EMBL" id="NML40540.1"/>
    </source>
</evidence>
<reference evidence="3 4" key="1">
    <citation type="submission" date="2020-04" db="EMBL/GenBank/DDBJ databases">
        <title>Chitinophaga sp. G-6-1-13 sp. nov., isolated from soil.</title>
        <authorList>
            <person name="Dahal R.H."/>
            <person name="Chaudhary D.K."/>
        </authorList>
    </citation>
    <scope>NUCLEOTIDE SEQUENCE [LARGE SCALE GENOMIC DNA]</scope>
    <source>
        <strain evidence="3 4">G-6-1-13</strain>
    </source>
</reference>
<keyword evidence="4" id="KW-1185">Reference proteome</keyword>
<dbReference type="RefSeq" id="WP_169227634.1">
    <property type="nucleotide sequence ID" value="NZ_JABBGC010000003.1"/>
</dbReference>
<dbReference type="AlphaFoldDB" id="A0A848GV67"/>
<feature type="signal peptide" evidence="1">
    <location>
        <begin position="1"/>
        <end position="18"/>
    </location>
</feature>
<dbReference type="InterPro" id="IPR037066">
    <property type="entry name" value="Plug_dom_sf"/>
</dbReference>
<dbReference type="Gene3D" id="2.170.130.10">
    <property type="entry name" value="TonB-dependent receptor, plug domain"/>
    <property type="match status" value="1"/>
</dbReference>
<dbReference type="Proteomes" id="UP000583266">
    <property type="component" value="Unassembled WGS sequence"/>
</dbReference>
<dbReference type="EMBL" id="JABBGC010000003">
    <property type="protein sequence ID" value="NML40540.1"/>
    <property type="molecule type" value="Genomic_DNA"/>
</dbReference>
<evidence type="ECO:0000256" key="1">
    <source>
        <dbReference type="SAM" id="SignalP"/>
    </source>
</evidence>
<evidence type="ECO:0000313" key="4">
    <source>
        <dbReference type="Proteomes" id="UP000583266"/>
    </source>
</evidence>
<keyword evidence="3" id="KW-0675">Receptor</keyword>
<organism evidence="3 4">
    <name type="scientific">Chitinophaga fulva</name>
    <dbReference type="NCBI Taxonomy" id="2728842"/>
    <lineage>
        <taxon>Bacteria</taxon>
        <taxon>Pseudomonadati</taxon>
        <taxon>Bacteroidota</taxon>
        <taxon>Chitinophagia</taxon>
        <taxon>Chitinophagales</taxon>
        <taxon>Chitinophagaceae</taxon>
        <taxon>Chitinophaga</taxon>
    </lineage>
</organism>
<feature type="chain" id="PRO_5032678179" evidence="1">
    <location>
        <begin position="19"/>
        <end position="120"/>
    </location>
</feature>
<feature type="domain" description="TonB-dependent receptor plug" evidence="2">
    <location>
        <begin position="45"/>
        <end position="105"/>
    </location>
</feature>
<sequence length="120" mass="12919">MKRILLLLLCCFSVITHGFCQLTSSPQHSPLPSTGHQRNLSDTVAGRAIIRCLGSKAVTTPLVIIDGKVYEGTLDSIDPATIGQIIVLKDTTAMALYGTRAANGVIIIHSSLKKPHSRRQ</sequence>
<keyword evidence="1" id="KW-0732">Signal</keyword>
<proteinExistence type="predicted"/>
<dbReference type="SUPFAM" id="SSF56935">
    <property type="entry name" value="Porins"/>
    <property type="match status" value="1"/>
</dbReference>
<name>A0A848GV67_9BACT</name>
<protein>
    <submittedName>
        <fullName evidence="3">TonB-dependent receptor plug domain-containing protein</fullName>
    </submittedName>
</protein>
<dbReference type="Pfam" id="PF07715">
    <property type="entry name" value="Plug"/>
    <property type="match status" value="1"/>
</dbReference>